<evidence type="ECO:0000313" key="2">
    <source>
        <dbReference type="EMBL" id="TVT38620.1"/>
    </source>
</evidence>
<dbReference type="PANTHER" id="PTHR12147">
    <property type="entry name" value="METALLOPEPTIDASE M28 FAMILY MEMBER"/>
    <property type="match status" value="1"/>
</dbReference>
<comment type="caution">
    <text evidence="2">The sequence shown here is derived from an EMBL/GenBank/DDBJ whole genome shotgun (WGS) entry which is preliminary data.</text>
</comment>
<dbReference type="EMBL" id="VMRJ01000005">
    <property type="protein sequence ID" value="TVT38620.1"/>
    <property type="molecule type" value="Genomic_DNA"/>
</dbReference>
<dbReference type="Gene3D" id="3.40.630.10">
    <property type="entry name" value="Zn peptidases"/>
    <property type="match status" value="1"/>
</dbReference>
<evidence type="ECO:0000259" key="1">
    <source>
        <dbReference type="Pfam" id="PF04389"/>
    </source>
</evidence>
<dbReference type="OrthoDB" id="345880at2"/>
<dbReference type="GO" id="GO:0006508">
    <property type="term" value="P:proteolysis"/>
    <property type="evidence" value="ECO:0007669"/>
    <property type="project" value="InterPro"/>
</dbReference>
<dbReference type="Proteomes" id="UP000317624">
    <property type="component" value="Unassembled WGS sequence"/>
</dbReference>
<dbReference type="InterPro" id="IPR045175">
    <property type="entry name" value="M28_fam"/>
</dbReference>
<name>A0A558BQ22_9BACT</name>
<dbReference type="GO" id="GO:0008235">
    <property type="term" value="F:metalloexopeptidase activity"/>
    <property type="evidence" value="ECO:0007669"/>
    <property type="project" value="InterPro"/>
</dbReference>
<keyword evidence="3" id="KW-1185">Reference proteome</keyword>
<dbReference type="InterPro" id="IPR007484">
    <property type="entry name" value="Peptidase_M28"/>
</dbReference>
<dbReference type="SUPFAM" id="SSF53187">
    <property type="entry name" value="Zn-dependent exopeptidases"/>
    <property type="match status" value="1"/>
</dbReference>
<protein>
    <submittedName>
        <fullName evidence="2">M28 family peptidase</fullName>
    </submittedName>
</protein>
<evidence type="ECO:0000313" key="3">
    <source>
        <dbReference type="Proteomes" id="UP000317624"/>
    </source>
</evidence>
<sequence>MAATYLAKAFAAAGLTGPVPNSDNPYWQHFKLHRVGLDSASSIKIGTRTFVLNKDFYVILRDPAAAMATIQPTFVGYGISTPAFADFAANAPDLQHKDLVLLLGEPQTKAGQPLLSQNGQPSPYGTAGIAEMGARSPALRSLAPRATFRIMPSAAAFARVLQDYPFMFGQGPDDQITFPGEPQSSPTGPGSNVFFLSPEMGAALLGTTPAGLAQYQQAVAAAGKPVAPAFQPGPIELRIANRADDFTTENVLGYLEGTDKKNEVLVLSAHYDHIGRKNGVVYNGADDDGSGTVSVLAMARAFAQAKKAGHGPRRSILFLANVGEEADLLGSRYYTDHPIFPLANTVADLHLDMVGRVDSVHQGQGDYLYLIGDNWLSGELRALSEATNQRYQHLGLDYKYNSIAEPSHLYYRSDHYNFAKHRVPVIFYASGFHADYHQPTDDVEKIDFPALTRRTQLIFHTAWAVANRATRPALSAQYRPTGYVAAPTDLARYEGIYSSTQLPFKITIKKGSAVLTAQPTRQSPLLLAAISPGVFACAEAGLRFQFAPDKPTFALLENGKNYIFTKD</sequence>
<dbReference type="Pfam" id="PF04389">
    <property type="entry name" value="Peptidase_M28"/>
    <property type="match status" value="1"/>
</dbReference>
<organism evidence="2 3">
    <name type="scientific">Hymenobacter setariae</name>
    <dbReference type="NCBI Taxonomy" id="2594794"/>
    <lineage>
        <taxon>Bacteria</taxon>
        <taxon>Pseudomonadati</taxon>
        <taxon>Bacteroidota</taxon>
        <taxon>Cytophagia</taxon>
        <taxon>Cytophagales</taxon>
        <taxon>Hymenobacteraceae</taxon>
        <taxon>Hymenobacter</taxon>
    </lineage>
</organism>
<reference evidence="2 3" key="1">
    <citation type="submission" date="2019-07" db="EMBL/GenBank/DDBJ databases">
        <title>Hymenobacter sp. straun FUR1 Genome sequencing and assembly.</title>
        <authorList>
            <person name="Chhetri G."/>
        </authorList>
    </citation>
    <scope>NUCLEOTIDE SEQUENCE [LARGE SCALE GENOMIC DNA]</scope>
    <source>
        <strain evidence="2 3">Fur1</strain>
    </source>
</reference>
<dbReference type="AlphaFoldDB" id="A0A558BQ22"/>
<proteinExistence type="predicted"/>
<dbReference type="PANTHER" id="PTHR12147:SF26">
    <property type="entry name" value="PEPTIDASE M28 DOMAIN-CONTAINING PROTEIN"/>
    <property type="match status" value="1"/>
</dbReference>
<accession>A0A558BQ22</accession>
<feature type="domain" description="Peptidase M28" evidence="1">
    <location>
        <begin position="250"/>
        <end position="460"/>
    </location>
</feature>
<gene>
    <name evidence="2" type="ORF">FNT36_19330</name>
</gene>